<comment type="catalytic activity">
    <reaction evidence="9">
        <text>4-amino-4-deoxychorismate = 4-aminobenzoate + pyruvate + H(+)</text>
        <dbReference type="Rhea" id="RHEA:16201"/>
        <dbReference type="ChEBI" id="CHEBI:15361"/>
        <dbReference type="ChEBI" id="CHEBI:15378"/>
        <dbReference type="ChEBI" id="CHEBI:17836"/>
        <dbReference type="ChEBI" id="CHEBI:58406"/>
        <dbReference type="EC" id="4.1.3.38"/>
    </reaction>
</comment>
<dbReference type="GO" id="GO:0008696">
    <property type="term" value="F:4-amino-4-deoxychorismate lyase activity"/>
    <property type="evidence" value="ECO:0007669"/>
    <property type="project" value="UniProtKB-UniRule"/>
</dbReference>
<evidence type="ECO:0000256" key="5">
    <source>
        <dbReference type="ARBA" id="ARBA00022909"/>
    </source>
</evidence>
<reference evidence="13 14" key="1">
    <citation type="submission" date="2014-12" db="EMBL/GenBank/DDBJ databases">
        <title>Draft Genome Sequence of Pseudoalteromonas luteoviolacea HI1.</title>
        <authorList>
            <person name="Asahina A.Y."/>
            <person name="Hadfield M.G."/>
        </authorList>
    </citation>
    <scope>NUCLEOTIDE SEQUENCE [LARGE SCALE GENOMIC DNA]</scope>
    <source>
        <strain evidence="13 14">HI1</strain>
    </source>
</reference>
<dbReference type="EC" id="4.1.3.38" evidence="8 12"/>
<keyword evidence="4" id="KW-0663">Pyridoxal phosphate</keyword>
<evidence type="ECO:0000256" key="2">
    <source>
        <dbReference type="ARBA" id="ARBA00009320"/>
    </source>
</evidence>
<evidence type="ECO:0000256" key="6">
    <source>
        <dbReference type="ARBA" id="ARBA00023239"/>
    </source>
</evidence>
<organism evidence="13 14">
    <name type="scientific">Pseudoalteromonas luteoviolacea</name>
    <dbReference type="NCBI Taxonomy" id="43657"/>
    <lineage>
        <taxon>Bacteria</taxon>
        <taxon>Pseudomonadati</taxon>
        <taxon>Pseudomonadota</taxon>
        <taxon>Gammaproteobacteria</taxon>
        <taxon>Alteromonadales</taxon>
        <taxon>Pseudoalteromonadaceae</taxon>
        <taxon>Pseudoalteromonas</taxon>
    </lineage>
</organism>
<dbReference type="NCBIfam" id="NF004761">
    <property type="entry name" value="PRK06092.1"/>
    <property type="match status" value="1"/>
</dbReference>
<name>A0A0C1QH57_9GAMM</name>
<dbReference type="SUPFAM" id="SSF56752">
    <property type="entry name" value="D-aminoacid aminotransferase-like PLP-dependent enzymes"/>
    <property type="match status" value="1"/>
</dbReference>
<evidence type="ECO:0000256" key="1">
    <source>
        <dbReference type="ARBA" id="ARBA00001933"/>
    </source>
</evidence>
<dbReference type="InterPro" id="IPR050571">
    <property type="entry name" value="Class-IV_PLP-Dep_Aminotrnsfr"/>
</dbReference>
<dbReference type="PANTHER" id="PTHR42743:SF2">
    <property type="entry name" value="AMINODEOXYCHORISMATE LYASE"/>
    <property type="match status" value="1"/>
</dbReference>
<evidence type="ECO:0000313" key="13">
    <source>
        <dbReference type="EMBL" id="KID58670.1"/>
    </source>
</evidence>
<evidence type="ECO:0000256" key="4">
    <source>
        <dbReference type="ARBA" id="ARBA00022898"/>
    </source>
</evidence>
<dbReference type="FunFam" id="3.20.10.10:FF:000002">
    <property type="entry name" value="D-alanine aminotransferase"/>
    <property type="match status" value="1"/>
</dbReference>
<dbReference type="Gene3D" id="3.20.10.10">
    <property type="entry name" value="D-amino Acid Aminotransferase, subunit A, domain 2"/>
    <property type="match status" value="1"/>
</dbReference>
<gene>
    <name evidence="13" type="ORF">JF50_02020</name>
</gene>
<comment type="subunit">
    <text evidence="3">Homodimer.</text>
</comment>
<dbReference type="InterPro" id="IPR043132">
    <property type="entry name" value="BCAT-like_C"/>
</dbReference>
<dbReference type="Pfam" id="PF01063">
    <property type="entry name" value="Aminotran_4"/>
    <property type="match status" value="1"/>
</dbReference>
<evidence type="ECO:0000256" key="11">
    <source>
        <dbReference type="ARBA" id="ARBA00069174"/>
    </source>
</evidence>
<accession>A0A0C1QH57</accession>
<dbReference type="RefSeq" id="WP_039607839.1">
    <property type="nucleotide sequence ID" value="NZ_JWIC01000003.1"/>
</dbReference>
<protein>
    <recommendedName>
        <fullName evidence="11 12">Aminodeoxychorismate lyase</fullName>
        <ecNumber evidence="8 12">4.1.3.38</ecNumber>
    </recommendedName>
</protein>
<comment type="similarity">
    <text evidence="2">Belongs to the class-IV pyridoxal-phosphate-dependent aminotransferase family.</text>
</comment>
<comment type="cofactor">
    <cofactor evidence="1">
        <name>pyridoxal 5'-phosphate</name>
        <dbReference type="ChEBI" id="CHEBI:597326"/>
    </cofactor>
</comment>
<evidence type="ECO:0000256" key="7">
    <source>
        <dbReference type="ARBA" id="ARBA00035633"/>
    </source>
</evidence>
<dbReference type="InterPro" id="IPR001544">
    <property type="entry name" value="Aminotrans_IV"/>
</dbReference>
<dbReference type="GO" id="GO:0030170">
    <property type="term" value="F:pyridoxal phosphate binding"/>
    <property type="evidence" value="ECO:0007669"/>
    <property type="project" value="InterPro"/>
</dbReference>
<dbReference type="GO" id="GO:0046656">
    <property type="term" value="P:folic acid biosynthetic process"/>
    <property type="evidence" value="ECO:0007669"/>
    <property type="project" value="UniProtKB-KW"/>
</dbReference>
<dbReference type="GO" id="GO:0005829">
    <property type="term" value="C:cytosol"/>
    <property type="evidence" value="ECO:0007669"/>
    <property type="project" value="TreeGrafter"/>
</dbReference>
<keyword evidence="5" id="KW-0289">Folate biosynthesis</keyword>
<dbReference type="NCBIfam" id="TIGR03461">
    <property type="entry name" value="pabC_Proteo"/>
    <property type="match status" value="1"/>
</dbReference>
<evidence type="ECO:0000313" key="14">
    <source>
        <dbReference type="Proteomes" id="UP000031327"/>
    </source>
</evidence>
<comment type="caution">
    <text evidence="13">The sequence shown here is derived from an EMBL/GenBank/DDBJ whole genome shotgun (WGS) entry which is preliminary data.</text>
</comment>
<proteinExistence type="inferred from homology"/>
<evidence type="ECO:0000256" key="10">
    <source>
        <dbReference type="ARBA" id="ARBA00054027"/>
    </source>
</evidence>
<evidence type="ECO:0000256" key="3">
    <source>
        <dbReference type="ARBA" id="ARBA00011738"/>
    </source>
</evidence>
<dbReference type="OrthoDB" id="9805628at2"/>
<comment type="pathway">
    <text evidence="7">Cofactor biosynthesis; tetrahydrofolate biosynthesis; 4-aminobenzoate from chorismate: step 2/2.</text>
</comment>
<dbReference type="InterPro" id="IPR017824">
    <property type="entry name" value="Aminodeoxychorismate_lyase_IV"/>
</dbReference>
<comment type="function">
    <text evidence="10">Involved in the biosynthesis of p-aminobenzoate (PABA), a precursor of tetrahydrofolate. Converts 4-amino-4-deoxychorismate into 4-aminobenzoate (PABA) and pyruvate.</text>
</comment>
<dbReference type="AlphaFoldDB" id="A0A0C1QH57"/>
<dbReference type="CDD" id="cd01559">
    <property type="entry name" value="ADCL_like"/>
    <property type="match status" value="1"/>
</dbReference>
<dbReference type="Gene3D" id="3.30.470.10">
    <property type="match status" value="1"/>
</dbReference>
<evidence type="ECO:0000256" key="9">
    <source>
        <dbReference type="ARBA" id="ARBA00049529"/>
    </source>
</evidence>
<dbReference type="GO" id="GO:0008153">
    <property type="term" value="P:4-aminobenzoate biosynthetic process"/>
    <property type="evidence" value="ECO:0007669"/>
    <property type="project" value="UniProtKB-UniRule"/>
</dbReference>
<evidence type="ECO:0000256" key="12">
    <source>
        <dbReference type="NCBIfam" id="TIGR03461"/>
    </source>
</evidence>
<dbReference type="InterPro" id="IPR036038">
    <property type="entry name" value="Aminotransferase-like"/>
</dbReference>
<sequence>MEISHRDRGLNYGDGFFTTIQVKHAQLQLWQYHLERLRQCQQALRFPPLEEAGLFDACQKAAQGCQLGVLKLVITRGEGGRGYGLPDQPEPSIIITMSEFPLHYQHWQSQGVSLSVSGVKLGHQPLFAGLKTLNRLEQVLIKEDASRRSGDDVLVLDLNDNVIECSASNIIAVKDQQLVTPSLVLCGVKGVYLSLLSDHHNIKEQVLSLADLQDADAVFMCNSLMGLVPVKSIDKKTFNLQTALELKARIENSL</sequence>
<evidence type="ECO:0000256" key="8">
    <source>
        <dbReference type="ARBA" id="ARBA00035676"/>
    </source>
</evidence>
<dbReference type="EMBL" id="JWIC01000003">
    <property type="protein sequence ID" value="KID58670.1"/>
    <property type="molecule type" value="Genomic_DNA"/>
</dbReference>
<dbReference type="Proteomes" id="UP000031327">
    <property type="component" value="Unassembled WGS sequence"/>
</dbReference>
<dbReference type="PANTHER" id="PTHR42743">
    <property type="entry name" value="AMINO-ACID AMINOTRANSFERASE"/>
    <property type="match status" value="1"/>
</dbReference>
<dbReference type="InterPro" id="IPR043131">
    <property type="entry name" value="BCAT-like_N"/>
</dbReference>
<keyword evidence="6" id="KW-0456">Lyase</keyword>